<sequence length="368" mass="41970">MGAYWILLVAAVVIAMQAGLFRRLALSKITYNRSFKVSSCFEGEALELIETIENRKVLPVPWLRVESQFRMGLVFRGQQNLDISEGQYNQNHKSFFSLMPWTKIVRRHYVTAAHRGVYRLGTVSMTSGDLLGSNFVVRSVPLQGKVVVYPEPLDVSKMSLPVQTWMGDLVVRRWIVEDPFLISGIREYRDGDPLKNIHWKASARSGSLQVHRRDATADYRIKLYLNIEDHELMWSKATRPEPVEHGIRLAAGVASHLLSQGMELGLGSNGSLEEEPNELIDIPISGGREQLILIYESLARLELNRAISFHDYMEQELYHLEGSHDILVLSTYVNDRLQSMLNRFKEEGHRVQVTILEDPGLSRKEVLS</sequence>
<dbReference type="STRING" id="1313296.SAMN05661091_2178"/>
<name>A0A1X7HAR2_9BACL</name>
<accession>A0A1X7HAR2</accession>
<dbReference type="PANTHER" id="PTHR34351:SF2">
    <property type="entry name" value="DUF58 DOMAIN-CONTAINING PROTEIN"/>
    <property type="match status" value="1"/>
</dbReference>
<gene>
    <name evidence="2" type="ORF">SAMN05661091_2178</name>
</gene>
<keyword evidence="3" id="KW-1185">Reference proteome</keyword>
<protein>
    <submittedName>
        <fullName evidence="2">Uncharacterized conserved protein, DUF58 family, contains vWF domain</fullName>
    </submittedName>
</protein>
<dbReference type="InterPro" id="IPR002881">
    <property type="entry name" value="DUF58"/>
</dbReference>
<dbReference type="PANTHER" id="PTHR34351">
    <property type="entry name" value="SLR1927 PROTEIN-RELATED"/>
    <property type="match status" value="1"/>
</dbReference>
<proteinExistence type="predicted"/>
<evidence type="ECO:0000313" key="2">
    <source>
        <dbReference type="EMBL" id="SMF82405.1"/>
    </source>
</evidence>
<dbReference type="Pfam" id="PF01882">
    <property type="entry name" value="DUF58"/>
    <property type="match status" value="1"/>
</dbReference>
<feature type="domain" description="DUF58" evidence="1">
    <location>
        <begin position="185"/>
        <end position="300"/>
    </location>
</feature>
<dbReference type="Proteomes" id="UP000192940">
    <property type="component" value="Chromosome I"/>
</dbReference>
<reference evidence="3" key="1">
    <citation type="submission" date="2017-04" db="EMBL/GenBank/DDBJ databases">
        <authorList>
            <person name="Varghese N."/>
            <person name="Submissions S."/>
        </authorList>
    </citation>
    <scope>NUCLEOTIDE SEQUENCE [LARGE SCALE GENOMIC DNA]</scope>
    <source>
        <strain evidence="3">N3/975</strain>
    </source>
</reference>
<evidence type="ECO:0000313" key="3">
    <source>
        <dbReference type="Proteomes" id="UP000192940"/>
    </source>
</evidence>
<dbReference type="AlphaFoldDB" id="A0A1X7HAR2"/>
<organism evidence="2 3">
    <name type="scientific">Paenibacillus uliginis N3/975</name>
    <dbReference type="NCBI Taxonomy" id="1313296"/>
    <lineage>
        <taxon>Bacteria</taxon>
        <taxon>Bacillati</taxon>
        <taxon>Bacillota</taxon>
        <taxon>Bacilli</taxon>
        <taxon>Bacillales</taxon>
        <taxon>Paenibacillaceae</taxon>
        <taxon>Paenibacillus</taxon>
    </lineage>
</organism>
<dbReference type="RefSeq" id="WP_208919140.1">
    <property type="nucleotide sequence ID" value="NZ_LT840184.1"/>
</dbReference>
<evidence type="ECO:0000259" key="1">
    <source>
        <dbReference type="Pfam" id="PF01882"/>
    </source>
</evidence>
<dbReference type="EMBL" id="LT840184">
    <property type="protein sequence ID" value="SMF82405.1"/>
    <property type="molecule type" value="Genomic_DNA"/>
</dbReference>